<keyword evidence="6 9" id="KW-0472">Membrane</keyword>
<evidence type="ECO:0000256" key="10">
    <source>
        <dbReference type="SAM" id="SignalP"/>
    </source>
</evidence>
<evidence type="ECO:0000256" key="9">
    <source>
        <dbReference type="SAM" id="Phobius"/>
    </source>
</evidence>
<evidence type="ECO:0000256" key="6">
    <source>
        <dbReference type="ARBA" id="ARBA00023136"/>
    </source>
</evidence>
<evidence type="ECO:0000256" key="3">
    <source>
        <dbReference type="ARBA" id="ARBA00022692"/>
    </source>
</evidence>
<evidence type="ECO:0000313" key="11">
    <source>
        <dbReference type="EnsemblMetazoa" id="XP_022660284"/>
    </source>
</evidence>
<feature type="chain" id="PRO_5029613070" evidence="10">
    <location>
        <begin position="32"/>
        <end position="193"/>
    </location>
</feature>
<protein>
    <submittedName>
        <fullName evidence="11">Uncharacterized protein</fullName>
    </submittedName>
</protein>
<dbReference type="PANTHER" id="PTHR28607:SF4">
    <property type="entry name" value="TRANSMEMBRANE PROTEIN"/>
    <property type="match status" value="1"/>
</dbReference>
<feature type="region of interest" description="Disordered" evidence="8">
    <location>
        <begin position="34"/>
        <end position="55"/>
    </location>
</feature>
<keyword evidence="3 9" id="KW-0812">Transmembrane</keyword>
<evidence type="ECO:0000256" key="2">
    <source>
        <dbReference type="ARBA" id="ARBA00006986"/>
    </source>
</evidence>
<reference evidence="11" key="1">
    <citation type="submission" date="2021-01" db="UniProtKB">
        <authorList>
            <consortium name="EnsemblMetazoa"/>
        </authorList>
    </citation>
    <scope>IDENTIFICATION</scope>
</reference>
<evidence type="ECO:0000256" key="5">
    <source>
        <dbReference type="ARBA" id="ARBA00022989"/>
    </source>
</evidence>
<dbReference type="AlphaFoldDB" id="A0A7M7KAB6"/>
<dbReference type="OrthoDB" id="10626617at2759"/>
<feature type="transmembrane region" description="Helical" evidence="9">
    <location>
        <begin position="120"/>
        <end position="141"/>
    </location>
</feature>
<evidence type="ECO:0000313" key="12">
    <source>
        <dbReference type="Proteomes" id="UP000594260"/>
    </source>
</evidence>
<dbReference type="InterPro" id="IPR009565">
    <property type="entry name" value="FAM174-like"/>
</dbReference>
<dbReference type="PANTHER" id="PTHR28607">
    <property type="entry name" value="EXPRESSED PROTEIN"/>
    <property type="match status" value="1"/>
</dbReference>
<dbReference type="GeneID" id="111249998"/>
<name>A0A7M7KAB6_VARDE</name>
<keyword evidence="4 10" id="KW-0732">Signal</keyword>
<evidence type="ECO:0000256" key="4">
    <source>
        <dbReference type="ARBA" id="ARBA00022729"/>
    </source>
</evidence>
<dbReference type="InParanoid" id="A0A7M7KAB6"/>
<keyword evidence="12" id="KW-1185">Reference proteome</keyword>
<feature type="signal peptide" evidence="10">
    <location>
        <begin position="1"/>
        <end position="31"/>
    </location>
</feature>
<dbReference type="KEGG" id="vde:111249998"/>
<organism evidence="11 12">
    <name type="scientific">Varroa destructor</name>
    <name type="common">Honeybee mite</name>
    <dbReference type="NCBI Taxonomy" id="109461"/>
    <lineage>
        <taxon>Eukaryota</taxon>
        <taxon>Metazoa</taxon>
        <taxon>Ecdysozoa</taxon>
        <taxon>Arthropoda</taxon>
        <taxon>Chelicerata</taxon>
        <taxon>Arachnida</taxon>
        <taxon>Acari</taxon>
        <taxon>Parasitiformes</taxon>
        <taxon>Mesostigmata</taxon>
        <taxon>Gamasina</taxon>
        <taxon>Dermanyssoidea</taxon>
        <taxon>Varroidae</taxon>
        <taxon>Varroa</taxon>
    </lineage>
</organism>
<accession>A0A7M7KAB6</accession>
<comment type="similarity">
    <text evidence="2">Belongs to the FAM174 family.</text>
</comment>
<evidence type="ECO:0000256" key="7">
    <source>
        <dbReference type="ARBA" id="ARBA00023180"/>
    </source>
</evidence>
<sequence length="193" mass="21078">MMVTTAKSVVTSRRLIACVCLILLIVRTSNANDSINSSSTDLPRARAASSPAPHINSVDRSSTIAFSTNSTISSGSSRINVPSERTVDVSKALPAAKTSHILIPNVPHGPVAPSFETSDAFSTVVYVVVGLTVVILIYMVVKNFRRRYATVRAERYGVRRRWKDQELQPLGKDDDDEDTLFEARGGFLEVALR</sequence>
<dbReference type="Pfam" id="PF06679">
    <property type="entry name" value="DUF1180"/>
    <property type="match status" value="1"/>
</dbReference>
<dbReference type="GO" id="GO:0016020">
    <property type="term" value="C:membrane"/>
    <property type="evidence" value="ECO:0007669"/>
    <property type="project" value="UniProtKB-SubCell"/>
</dbReference>
<keyword evidence="5 9" id="KW-1133">Transmembrane helix</keyword>
<dbReference type="Proteomes" id="UP000594260">
    <property type="component" value="Unplaced"/>
</dbReference>
<dbReference type="EnsemblMetazoa" id="XM_022804549">
    <property type="protein sequence ID" value="XP_022660284"/>
    <property type="gene ID" value="LOC111249998"/>
</dbReference>
<keyword evidence="7" id="KW-0325">Glycoprotein</keyword>
<evidence type="ECO:0000256" key="1">
    <source>
        <dbReference type="ARBA" id="ARBA00004479"/>
    </source>
</evidence>
<proteinExistence type="inferred from homology"/>
<comment type="subcellular location">
    <subcellularLocation>
        <location evidence="1">Membrane</location>
        <topology evidence="1">Single-pass type I membrane protein</topology>
    </subcellularLocation>
</comment>
<dbReference type="RefSeq" id="XP_022660284.1">
    <property type="nucleotide sequence ID" value="XM_022804549.1"/>
</dbReference>
<evidence type="ECO:0000256" key="8">
    <source>
        <dbReference type="SAM" id="MobiDB-lite"/>
    </source>
</evidence>